<dbReference type="PROSITE" id="PS50263">
    <property type="entry name" value="CN_HYDROLASE"/>
    <property type="match status" value="1"/>
</dbReference>
<reference evidence="2 3" key="1">
    <citation type="submission" date="2019-03" db="EMBL/GenBank/DDBJ databases">
        <title>Genomic Encyclopedia of Type Strains, Phase IV (KMG-V): Genome sequencing to study the core and pangenomes of soil and plant-associated prokaryotes.</title>
        <authorList>
            <person name="Whitman W."/>
        </authorList>
    </citation>
    <scope>NUCLEOTIDE SEQUENCE [LARGE SCALE GENOMIC DNA]</scope>
    <source>
        <strain evidence="2 3">23C40</strain>
    </source>
</reference>
<dbReference type="GO" id="GO:0016787">
    <property type="term" value="F:hydrolase activity"/>
    <property type="evidence" value="ECO:0007669"/>
    <property type="project" value="UniProtKB-KW"/>
</dbReference>
<dbReference type="AlphaFoldDB" id="A0A4R2BXQ4"/>
<sequence length="278" mass="30461">MKVATAQTPVSAAISLNATAIGEMIRSAALQGARLISFCEGALSGYGEAQIGSPGRWRDFDWDRQETELRSIAEVCRQFRIFAVVGAAHRLSGSYPPHNSLYVFADDGKLLTRYDKRYLSSSELGGWYTPGLQPVTFQVDDYRFGCAVCIESQFPEIFAEYERLGVDAVLFSSYGIPPHFQIALQAHAGLNCVWVAAATPAQAAHEGAGGVIGPDGRWISRGSEALEPSLAVAMLDRADPAYEIPLQRARPWHAKARQGDIYREKMVDDPRSVDRSGY</sequence>
<protein>
    <submittedName>
        <fullName evidence="2">Putative amidohydrolase</fullName>
    </submittedName>
</protein>
<evidence type="ECO:0000259" key="1">
    <source>
        <dbReference type="PROSITE" id="PS50263"/>
    </source>
</evidence>
<organism evidence="2 3">
    <name type="scientific">Sinorhizobium americanum</name>
    <dbReference type="NCBI Taxonomy" id="194963"/>
    <lineage>
        <taxon>Bacteria</taxon>
        <taxon>Pseudomonadati</taxon>
        <taxon>Pseudomonadota</taxon>
        <taxon>Alphaproteobacteria</taxon>
        <taxon>Hyphomicrobiales</taxon>
        <taxon>Rhizobiaceae</taxon>
        <taxon>Sinorhizobium/Ensifer group</taxon>
        <taxon>Sinorhizobium</taxon>
    </lineage>
</organism>
<keyword evidence="2" id="KW-0378">Hydrolase</keyword>
<proteinExistence type="predicted"/>
<dbReference type="PANTHER" id="PTHR23088:SF27">
    <property type="entry name" value="DEAMINATED GLUTATHIONE AMIDASE"/>
    <property type="match status" value="1"/>
</dbReference>
<feature type="domain" description="CN hydrolase" evidence="1">
    <location>
        <begin position="1"/>
        <end position="237"/>
    </location>
</feature>
<dbReference type="SUPFAM" id="SSF56317">
    <property type="entry name" value="Carbon-nitrogen hydrolase"/>
    <property type="match status" value="1"/>
</dbReference>
<comment type="caution">
    <text evidence="2">The sequence shown here is derived from an EMBL/GenBank/DDBJ whole genome shotgun (WGS) entry which is preliminary data.</text>
</comment>
<evidence type="ECO:0000313" key="2">
    <source>
        <dbReference type="EMBL" id="TCN31825.1"/>
    </source>
</evidence>
<dbReference type="Pfam" id="PF00795">
    <property type="entry name" value="CN_hydrolase"/>
    <property type="match status" value="1"/>
</dbReference>
<dbReference type="EMBL" id="SLVU01000005">
    <property type="protein sequence ID" value="TCN31825.1"/>
    <property type="molecule type" value="Genomic_DNA"/>
</dbReference>
<gene>
    <name evidence="2" type="ORF">EV184_10573</name>
</gene>
<dbReference type="InterPro" id="IPR036526">
    <property type="entry name" value="C-N_Hydrolase_sf"/>
</dbReference>
<dbReference type="PANTHER" id="PTHR23088">
    <property type="entry name" value="NITRILASE-RELATED"/>
    <property type="match status" value="1"/>
</dbReference>
<dbReference type="Gene3D" id="3.60.110.10">
    <property type="entry name" value="Carbon-nitrogen hydrolase"/>
    <property type="match status" value="1"/>
</dbReference>
<name>A0A4R2BXQ4_9HYPH</name>
<dbReference type="Proteomes" id="UP000295043">
    <property type="component" value="Unassembled WGS sequence"/>
</dbReference>
<accession>A0A4R2BXQ4</accession>
<evidence type="ECO:0000313" key="3">
    <source>
        <dbReference type="Proteomes" id="UP000295043"/>
    </source>
</evidence>
<dbReference type="InterPro" id="IPR003010">
    <property type="entry name" value="C-N_Hydrolase"/>
</dbReference>
<dbReference type="CDD" id="cd07197">
    <property type="entry name" value="nitrilase"/>
    <property type="match status" value="1"/>
</dbReference>